<dbReference type="SUPFAM" id="SSF53098">
    <property type="entry name" value="Ribonuclease H-like"/>
    <property type="match status" value="1"/>
</dbReference>
<dbReference type="InterPro" id="IPR012337">
    <property type="entry name" value="RNaseH-like_sf"/>
</dbReference>
<feature type="non-terminal residue" evidence="1">
    <location>
        <position position="304"/>
    </location>
</feature>
<reference evidence="1 2" key="1">
    <citation type="submission" date="2023-09" db="EMBL/GenBank/DDBJ databases">
        <authorList>
            <person name="Wang M."/>
        </authorList>
    </citation>
    <scope>NUCLEOTIDE SEQUENCE [LARGE SCALE GENOMIC DNA]</scope>
    <source>
        <strain evidence="1">GT-2023</strain>
        <tissue evidence="1">Liver</tissue>
    </source>
</reference>
<comment type="caution">
    <text evidence="1">The sequence shown here is derived from an EMBL/GenBank/DDBJ whole genome shotgun (WGS) entry which is preliminary data.</text>
</comment>
<name>A0ABR3MX18_9TELE</name>
<evidence type="ECO:0008006" key="3">
    <source>
        <dbReference type="Google" id="ProtNLM"/>
    </source>
</evidence>
<protein>
    <recommendedName>
        <fullName evidence="3">DUF659 domain-containing protein</fullName>
    </recommendedName>
</protein>
<evidence type="ECO:0000313" key="1">
    <source>
        <dbReference type="EMBL" id="KAL1269193.1"/>
    </source>
</evidence>
<sequence>MAVVKTLQEYDIANEDVIVFDTDNAAYMLKAYREALKSLFPHSVHITCMAHIMNLIGGAFRKPFTELNTFMMCFSQMFYMAGSRKRRYLSYLSDKMTGSKPTMAPNPCDTRWNSWFFAVQYHREHFTFYREFLQAEIQVYGRSAPASVETLNNMLEDPECAMNLHVQLNIVSDKCKVVLQMLDLFQSRRPVTTKVFDYLEDLQMNFVANKELSYEVCSQYFSQFQMPHELQTKVLHQVEAAFTYAEEKLMKYMQHGQPGIEFLKEVRIFDPRCLAFMNGDPNSYKAIPGFCSVPEDEMTRYITK</sequence>
<keyword evidence="2" id="KW-1185">Reference proteome</keyword>
<evidence type="ECO:0000313" key="2">
    <source>
        <dbReference type="Proteomes" id="UP001558613"/>
    </source>
</evidence>
<organism evidence="1 2">
    <name type="scientific">Cirrhinus molitorella</name>
    <name type="common">mud carp</name>
    <dbReference type="NCBI Taxonomy" id="172907"/>
    <lineage>
        <taxon>Eukaryota</taxon>
        <taxon>Metazoa</taxon>
        <taxon>Chordata</taxon>
        <taxon>Craniata</taxon>
        <taxon>Vertebrata</taxon>
        <taxon>Euteleostomi</taxon>
        <taxon>Actinopterygii</taxon>
        <taxon>Neopterygii</taxon>
        <taxon>Teleostei</taxon>
        <taxon>Ostariophysi</taxon>
        <taxon>Cypriniformes</taxon>
        <taxon>Cyprinidae</taxon>
        <taxon>Labeoninae</taxon>
        <taxon>Labeonini</taxon>
        <taxon>Cirrhinus</taxon>
    </lineage>
</organism>
<dbReference type="EMBL" id="JAYMGO010000008">
    <property type="protein sequence ID" value="KAL1269193.1"/>
    <property type="molecule type" value="Genomic_DNA"/>
</dbReference>
<accession>A0ABR3MX18</accession>
<gene>
    <name evidence="1" type="ORF">QQF64_031482</name>
</gene>
<proteinExistence type="predicted"/>
<dbReference type="Proteomes" id="UP001558613">
    <property type="component" value="Unassembled WGS sequence"/>
</dbReference>